<evidence type="ECO:0000313" key="3">
    <source>
        <dbReference type="Proteomes" id="UP000242547"/>
    </source>
</evidence>
<dbReference type="Proteomes" id="UP000243350">
    <property type="component" value="Unassembled WGS sequence"/>
</dbReference>
<evidence type="ECO:0000313" key="1">
    <source>
        <dbReference type="EMBL" id="PTE73592.1"/>
    </source>
</evidence>
<comment type="caution">
    <text evidence="2">The sequence shown here is derived from an EMBL/GenBank/DDBJ whole genome shotgun (WGS) entry which is preliminary data.</text>
</comment>
<name>A0A2T4KY12_9STAP</name>
<gene>
    <name evidence="1" type="ORF">BUY44_05315</name>
    <name evidence="2" type="ORF">BUY48_07535</name>
</gene>
<evidence type="ECO:0000313" key="4">
    <source>
        <dbReference type="Proteomes" id="UP000243350"/>
    </source>
</evidence>
<dbReference type="AlphaFoldDB" id="A0A2T4KY12"/>
<dbReference type="EMBL" id="PYZH01000041">
    <property type="protein sequence ID" value="PTF14459.1"/>
    <property type="molecule type" value="Genomic_DNA"/>
</dbReference>
<accession>A0A2T4KY12</accession>
<dbReference type="RefSeq" id="WP_107505962.1">
    <property type="nucleotide sequence ID" value="NZ_CP130489.1"/>
</dbReference>
<organism evidence="2 4">
    <name type="scientific">Staphylococcus devriesei</name>
    <dbReference type="NCBI Taxonomy" id="586733"/>
    <lineage>
        <taxon>Bacteria</taxon>
        <taxon>Bacillati</taxon>
        <taxon>Bacillota</taxon>
        <taxon>Bacilli</taxon>
        <taxon>Bacillales</taxon>
        <taxon>Staphylococcaceae</taxon>
        <taxon>Staphylococcus</taxon>
    </lineage>
</organism>
<reference evidence="2" key="2">
    <citation type="submission" date="2018-03" db="EMBL/GenBank/DDBJ databases">
        <authorList>
            <person name="Keele B.F."/>
        </authorList>
    </citation>
    <scope>NUCLEOTIDE SEQUENCE</scope>
    <source>
        <strain evidence="2">SNUC 4143</strain>
        <strain evidence="1">SNUC 761</strain>
    </source>
</reference>
<reference evidence="3 4" key="1">
    <citation type="journal article" date="2016" name="Front. Microbiol.">
        <title>Comprehensive Phylogenetic Analysis of Bovine Non-aureus Staphylococci Species Based on Whole-Genome Sequencing.</title>
        <authorList>
            <person name="Naushad S."/>
            <person name="Barkema H.W."/>
            <person name="Luby C."/>
            <person name="Condas L.A."/>
            <person name="Nobrega D.B."/>
            <person name="Carson D.A."/>
            <person name="De Buck J."/>
        </authorList>
    </citation>
    <scope>NUCLEOTIDE SEQUENCE [LARGE SCALE GENOMIC DNA]</scope>
    <source>
        <strain evidence="2 4">SNUC 4143</strain>
        <strain evidence="1 3">SNUC 761</strain>
    </source>
</reference>
<protein>
    <submittedName>
        <fullName evidence="2">Uncharacterized protein</fullName>
    </submittedName>
</protein>
<evidence type="ECO:0000313" key="2">
    <source>
        <dbReference type="EMBL" id="PTF14459.1"/>
    </source>
</evidence>
<dbReference type="EMBL" id="PYZL01000025">
    <property type="protein sequence ID" value="PTE73592.1"/>
    <property type="molecule type" value="Genomic_DNA"/>
</dbReference>
<proteinExistence type="predicted"/>
<sequence length="82" mass="9560">MLILKFQEKNSQSVIYKYYPNDDENIKPGVIHMDIDTLQIINAEKSGIEDKENDNYFIHAIERIESNTSKKLFPKSELVAWG</sequence>
<dbReference type="Proteomes" id="UP000242547">
    <property type="component" value="Unassembled WGS sequence"/>
</dbReference>